<proteinExistence type="inferred from homology"/>
<dbReference type="Pfam" id="PF22022">
    <property type="entry name" value="Phage_int_M"/>
    <property type="match status" value="1"/>
</dbReference>
<protein>
    <submittedName>
        <fullName evidence="8">Tyrosine-type recombinase/integrase</fullName>
    </submittedName>
</protein>
<keyword evidence="4" id="KW-0233">DNA recombination</keyword>
<gene>
    <name evidence="8" type="ORF">GHI93_09585</name>
</gene>
<evidence type="ECO:0000256" key="5">
    <source>
        <dbReference type="PROSITE-ProRule" id="PRU01248"/>
    </source>
</evidence>
<dbReference type="GO" id="GO:0003677">
    <property type="term" value="F:DNA binding"/>
    <property type="evidence" value="ECO:0007669"/>
    <property type="project" value="UniProtKB-UniRule"/>
</dbReference>
<keyword evidence="3 5" id="KW-0238">DNA-binding</keyword>
<keyword evidence="2" id="KW-0229">DNA integration</keyword>
<dbReference type="PANTHER" id="PTHR30629">
    <property type="entry name" value="PROPHAGE INTEGRASE"/>
    <property type="match status" value="1"/>
</dbReference>
<evidence type="ECO:0000256" key="2">
    <source>
        <dbReference type="ARBA" id="ARBA00022908"/>
    </source>
</evidence>
<keyword evidence="9" id="KW-1185">Reference proteome</keyword>
<dbReference type="InterPro" id="IPR002104">
    <property type="entry name" value="Integrase_catalytic"/>
</dbReference>
<dbReference type="PROSITE" id="PS51900">
    <property type="entry name" value="CB"/>
    <property type="match status" value="1"/>
</dbReference>
<sequence length="381" mass="44361">MYVEQKKNGKYLLRDKYKDPYTGKWKAISVGIEKDSAQAVNKAKLILQKKIEERTTVDKKDNNMTFGELYDEWYKYYKIQNKRTSWIKVPFYMDNHVFPIITKDMKISAITPSLVNDVIEKMYTFGKYSLNYTKQTRTTISTIFNFAIEKGYIDSNPVSKVKVNIKREQERQHRKKIGDKYLEKNEYKAILKELYSDGNRRLQALVAEFLLLTGLRYGELMALQWKNFDGKSISIEGTLDYTMTKITEAVKTSTKNVSSERIVDLPERGIKILEEQKVFNSFKFSTNPDDFIFLSRKNSPLTIHAFNKSLKEAAKKIELGKNVTSHIFRHTHVSILAEDNIPLKAIMERVGHSDANTTLSIYNHVTKKSREQITHSLDNIF</sequence>
<dbReference type="OrthoDB" id="9803188at2"/>
<evidence type="ECO:0000256" key="3">
    <source>
        <dbReference type="ARBA" id="ARBA00023125"/>
    </source>
</evidence>
<dbReference type="InterPro" id="IPR013762">
    <property type="entry name" value="Integrase-like_cat_sf"/>
</dbReference>
<evidence type="ECO:0000259" key="6">
    <source>
        <dbReference type="PROSITE" id="PS51898"/>
    </source>
</evidence>
<feature type="domain" description="Core-binding (CB)" evidence="7">
    <location>
        <begin position="64"/>
        <end position="148"/>
    </location>
</feature>
<dbReference type="GO" id="GO:0006310">
    <property type="term" value="P:DNA recombination"/>
    <property type="evidence" value="ECO:0007669"/>
    <property type="project" value="UniProtKB-KW"/>
</dbReference>
<dbReference type="InterPro" id="IPR010998">
    <property type="entry name" value="Integrase_recombinase_N"/>
</dbReference>
<dbReference type="Gene3D" id="1.10.443.10">
    <property type="entry name" value="Intergrase catalytic core"/>
    <property type="match status" value="1"/>
</dbReference>
<dbReference type="EMBL" id="WITJ01000013">
    <property type="protein sequence ID" value="MQW40177.1"/>
    <property type="molecule type" value="Genomic_DNA"/>
</dbReference>
<evidence type="ECO:0000256" key="1">
    <source>
        <dbReference type="ARBA" id="ARBA00008857"/>
    </source>
</evidence>
<feature type="domain" description="Tyr recombinase" evidence="6">
    <location>
        <begin position="177"/>
        <end position="375"/>
    </location>
</feature>
<accession>A0A7X2D269</accession>
<evidence type="ECO:0000259" key="7">
    <source>
        <dbReference type="PROSITE" id="PS51900"/>
    </source>
</evidence>
<dbReference type="RefSeq" id="WP_153496840.1">
    <property type="nucleotide sequence ID" value="NZ_CBCRWP010000019.1"/>
</dbReference>
<dbReference type="InterPro" id="IPR053876">
    <property type="entry name" value="Phage_int_M"/>
</dbReference>
<dbReference type="SUPFAM" id="SSF56349">
    <property type="entry name" value="DNA breaking-rejoining enzymes"/>
    <property type="match status" value="1"/>
</dbReference>
<dbReference type="PANTHER" id="PTHR30629:SF2">
    <property type="entry name" value="PROPHAGE INTEGRASE INTS-RELATED"/>
    <property type="match status" value="1"/>
</dbReference>
<dbReference type="InterPro" id="IPR011010">
    <property type="entry name" value="DNA_brk_join_enz"/>
</dbReference>
<evidence type="ECO:0000313" key="9">
    <source>
        <dbReference type="Proteomes" id="UP000439550"/>
    </source>
</evidence>
<dbReference type="PROSITE" id="PS51898">
    <property type="entry name" value="TYR_RECOMBINASE"/>
    <property type="match status" value="1"/>
</dbReference>
<dbReference type="Pfam" id="PF00589">
    <property type="entry name" value="Phage_integrase"/>
    <property type="match status" value="1"/>
</dbReference>
<dbReference type="CDD" id="cd01189">
    <property type="entry name" value="INT_ICEBs1_C_like"/>
    <property type="match status" value="1"/>
</dbReference>
<evidence type="ECO:0000256" key="4">
    <source>
        <dbReference type="ARBA" id="ARBA00023172"/>
    </source>
</evidence>
<name>A0A7X2D269_9LACT</name>
<dbReference type="InterPro" id="IPR044068">
    <property type="entry name" value="CB"/>
</dbReference>
<comment type="similarity">
    <text evidence="1">Belongs to the 'phage' integrase family.</text>
</comment>
<dbReference type="Gene3D" id="1.10.150.130">
    <property type="match status" value="1"/>
</dbReference>
<comment type="caution">
    <text evidence="8">The sequence shown here is derived from an EMBL/GenBank/DDBJ whole genome shotgun (WGS) entry which is preliminary data.</text>
</comment>
<evidence type="ECO:0000313" key="8">
    <source>
        <dbReference type="EMBL" id="MQW40177.1"/>
    </source>
</evidence>
<dbReference type="GO" id="GO:0015074">
    <property type="term" value="P:DNA integration"/>
    <property type="evidence" value="ECO:0007669"/>
    <property type="project" value="UniProtKB-KW"/>
</dbReference>
<dbReference type="AlphaFoldDB" id="A0A7X2D269"/>
<dbReference type="InterPro" id="IPR050808">
    <property type="entry name" value="Phage_Integrase"/>
</dbReference>
<reference evidence="8 9" key="1">
    <citation type="submission" date="2019-10" db="EMBL/GenBank/DDBJ databases">
        <authorList>
            <person name="Dong K."/>
        </authorList>
    </citation>
    <scope>NUCLEOTIDE SEQUENCE [LARGE SCALE GENOMIC DNA]</scope>
    <source>
        <strain evidence="8 9">DSM 28960</strain>
    </source>
</reference>
<dbReference type="Proteomes" id="UP000439550">
    <property type="component" value="Unassembled WGS sequence"/>
</dbReference>
<organism evidence="8 9">
    <name type="scientific">Lactococcus hircilactis</name>
    <dbReference type="NCBI Taxonomy" id="1494462"/>
    <lineage>
        <taxon>Bacteria</taxon>
        <taxon>Bacillati</taxon>
        <taxon>Bacillota</taxon>
        <taxon>Bacilli</taxon>
        <taxon>Lactobacillales</taxon>
        <taxon>Streptococcaceae</taxon>
        <taxon>Lactococcus</taxon>
    </lineage>
</organism>